<evidence type="ECO:0000256" key="1">
    <source>
        <dbReference type="SAM" id="MobiDB-lite"/>
    </source>
</evidence>
<protein>
    <submittedName>
        <fullName evidence="3">Uncharacterized protein LOC112681880</fullName>
    </submittedName>
</protein>
<sequence>MSNSGDNYRSNAIDLYKNNRNTTLTITEEDNGVAIEPTQHFLRRPLCTTDNTDNCIGNGSSGDGCPNFREPCLHTHARGYIVTVYTRAVLDSSRKRSTDEAETSSADGRDPVGHVDQKATGSSGTGTEIAATSASGVAMATNGGDSWTVSRPDRNLLVVVHPWCMLRKSGADRQSEFPPPGFLERLKAKLLAIHRETDRGQHRQSPADAFRRRYGDDDGQTIKCWFRYTAAATDAFRGRRANTIAATNASDTDGPAVFDFLTIRRRFAVPRETNRPANARS</sequence>
<feature type="compositionally biased region" description="Basic and acidic residues" evidence="1">
    <location>
        <begin position="107"/>
        <end position="117"/>
    </location>
</feature>
<keyword evidence="2" id="KW-1185">Reference proteome</keyword>
<gene>
    <name evidence="3" type="primary">LOC112681880</name>
</gene>
<feature type="region of interest" description="Disordered" evidence="1">
    <location>
        <begin position="92"/>
        <end position="128"/>
    </location>
</feature>
<dbReference type="OrthoDB" id="6630046at2759"/>
<accession>A0A8B8FCE5</accession>
<reference evidence="3" key="1">
    <citation type="submission" date="2025-08" db="UniProtKB">
        <authorList>
            <consortium name="RefSeq"/>
        </authorList>
    </citation>
    <scope>IDENTIFICATION</scope>
    <source>
        <tissue evidence="3">Whole body</tissue>
    </source>
</reference>
<dbReference type="Proteomes" id="UP000694846">
    <property type="component" value="Unplaced"/>
</dbReference>
<proteinExistence type="predicted"/>
<name>A0A8B8FCE5_9HEMI</name>
<evidence type="ECO:0000313" key="2">
    <source>
        <dbReference type="Proteomes" id="UP000694846"/>
    </source>
</evidence>
<evidence type="ECO:0000313" key="3">
    <source>
        <dbReference type="RefSeq" id="XP_025408005.1"/>
    </source>
</evidence>
<dbReference type="AlphaFoldDB" id="A0A8B8FCE5"/>
<feature type="compositionally biased region" description="Polar residues" evidence="1">
    <location>
        <begin position="119"/>
        <end position="128"/>
    </location>
</feature>
<dbReference type="GeneID" id="112681880"/>
<organism evidence="2 3">
    <name type="scientific">Sipha flava</name>
    <name type="common">yellow sugarcane aphid</name>
    <dbReference type="NCBI Taxonomy" id="143950"/>
    <lineage>
        <taxon>Eukaryota</taxon>
        <taxon>Metazoa</taxon>
        <taxon>Ecdysozoa</taxon>
        <taxon>Arthropoda</taxon>
        <taxon>Hexapoda</taxon>
        <taxon>Insecta</taxon>
        <taxon>Pterygota</taxon>
        <taxon>Neoptera</taxon>
        <taxon>Paraneoptera</taxon>
        <taxon>Hemiptera</taxon>
        <taxon>Sternorrhyncha</taxon>
        <taxon>Aphidomorpha</taxon>
        <taxon>Aphidoidea</taxon>
        <taxon>Aphididae</taxon>
        <taxon>Sipha</taxon>
    </lineage>
</organism>
<dbReference type="RefSeq" id="XP_025408005.1">
    <property type="nucleotide sequence ID" value="XM_025552220.1"/>
</dbReference>